<accession>A0A847U9M1</accession>
<name>A0A847U9M1_9EURY</name>
<evidence type="ECO:0000313" key="3">
    <source>
        <dbReference type="EMBL" id="NLV09719.1"/>
    </source>
</evidence>
<feature type="domain" description="Archaeal Type IV pilin N-terminal" evidence="2">
    <location>
        <begin position="26"/>
        <end position="78"/>
    </location>
</feature>
<keyword evidence="1" id="KW-0472">Membrane</keyword>
<proteinExistence type="predicted"/>
<dbReference type="InterPro" id="IPR013373">
    <property type="entry name" value="Flagellin/pilin_N_arc"/>
</dbReference>
<dbReference type="AlphaFoldDB" id="A0A847U9M1"/>
<keyword evidence="1" id="KW-1133">Transmembrane helix</keyword>
<evidence type="ECO:0000313" key="4">
    <source>
        <dbReference type="Proteomes" id="UP000608662"/>
    </source>
</evidence>
<evidence type="ECO:0000256" key="1">
    <source>
        <dbReference type="SAM" id="Phobius"/>
    </source>
</evidence>
<feature type="transmembrane region" description="Helical" evidence="1">
    <location>
        <begin position="30"/>
        <end position="54"/>
    </location>
</feature>
<dbReference type="EMBL" id="WOYG01000001">
    <property type="protein sequence ID" value="NLV09719.1"/>
    <property type="molecule type" value="Genomic_DNA"/>
</dbReference>
<sequence length="371" mass="40286">MLRSLKLWLSQGLVSVEWTQPRRGRSVSPVIGVALLVVIVVVLAAVSAVTFVSLGESGVDSAAVQGMGSFDFRQDGDTGNVTIQPDAVRSQSEASFHLRINDRDVYQWNGHDAVELSCLIPGDSITVISVTDSGQSSIVQEYDFRSATVCPEMTFEERFKFARVGPDEDDMQRVEVGDDVAFGLSIDPDGPGPDNQGVPGRSHLPDVGKISLANDWHYVQAYTEGRPVEGLEPPVWVFVLTDNVHWDGVPEGSGNLGSWNYADWNSDPDSFGDPVDKTYDLESGPEGREVDLADGVLTNDPATEPTNDIYVVFKPDCPKSTLKIVAQSGTYENAIYLNDEQIVENTADLGNDNTDIEPALTFDAPGVCRDD</sequence>
<dbReference type="Proteomes" id="UP000608662">
    <property type="component" value="Unassembled WGS sequence"/>
</dbReference>
<organism evidence="3 4">
    <name type="scientific">Halomicrobium mukohataei</name>
    <dbReference type="NCBI Taxonomy" id="57705"/>
    <lineage>
        <taxon>Archaea</taxon>
        <taxon>Methanobacteriati</taxon>
        <taxon>Methanobacteriota</taxon>
        <taxon>Stenosarchaea group</taxon>
        <taxon>Halobacteria</taxon>
        <taxon>Halobacteriales</taxon>
        <taxon>Haloarculaceae</taxon>
        <taxon>Halomicrobium</taxon>
    </lineage>
</organism>
<reference evidence="3" key="1">
    <citation type="submission" date="2019-12" db="EMBL/GenBank/DDBJ databases">
        <title>Whole-genome sequence of Halomicrobium mukohataei pws1.</title>
        <authorList>
            <person name="Verma D.K."/>
            <person name="Gopal K."/>
            <person name="Prasad E.S."/>
        </authorList>
    </citation>
    <scope>NUCLEOTIDE SEQUENCE</scope>
    <source>
        <strain evidence="3">Pws1</strain>
    </source>
</reference>
<keyword evidence="1" id="KW-0812">Transmembrane</keyword>
<comment type="caution">
    <text evidence="3">The sequence shown here is derived from an EMBL/GenBank/DDBJ whole genome shotgun (WGS) entry which is preliminary data.</text>
</comment>
<protein>
    <submittedName>
        <fullName evidence="3">Type IV pilin</fullName>
    </submittedName>
</protein>
<dbReference type="NCBIfam" id="TIGR02537">
    <property type="entry name" value="arch_flag_Nterm"/>
    <property type="match status" value="1"/>
</dbReference>
<gene>
    <name evidence="3" type="ORF">GOC74_07225</name>
</gene>
<dbReference type="Pfam" id="PF07790">
    <property type="entry name" value="Pilin_N"/>
    <property type="match status" value="1"/>
</dbReference>
<dbReference type="InterPro" id="IPR012859">
    <property type="entry name" value="Pilin_N_archaeal"/>
</dbReference>
<evidence type="ECO:0000259" key="2">
    <source>
        <dbReference type="Pfam" id="PF07790"/>
    </source>
</evidence>